<sequence length="224" mass="25971">MTEKNPQLLVPRRRPAQARSRVRFERILKAARDVLVDLGFESFTFDEVSKRAEVPIGTLYQFFANKYVLICELDREDTAANVEELNKFSQRVPALQWPDLLDEFIDHLARMWRQDPSRRAVWHAVQSTPATRYTAAATEREMLEPLSEILRPLAQWMSEEERMELAGFLVHTVVSLLNYAIRSDDPKAIDRVITEIKRMLIAYLFSVAQGQQIPVQQLTSDPEL</sequence>
<dbReference type="GO" id="GO:0000976">
    <property type="term" value="F:transcription cis-regulatory region binding"/>
    <property type="evidence" value="ECO:0007669"/>
    <property type="project" value="TreeGrafter"/>
</dbReference>
<dbReference type="SUPFAM" id="SSF46689">
    <property type="entry name" value="Homeodomain-like"/>
    <property type="match status" value="1"/>
</dbReference>
<reference evidence="6" key="1">
    <citation type="submission" date="2016-02" db="EMBL/GenBank/DDBJ databases">
        <authorList>
            <person name="Kaur G."/>
            <person name="Nair G.R."/>
            <person name="Mayilraj S."/>
        </authorList>
    </citation>
    <scope>NUCLEOTIDE SEQUENCE [LARGE SCALE GENOMIC DNA]</scope>
    <source>
        <strain evidence="6">GA-15</strain>
    </source>
</reference>
<dbReference type="PANTHER" id="PTHR30055">
    <property type="entry name" value="HTH-TYPE TRANSCRIPTIONAL REGULATOR RUTR"/>
    <property type="match status" value="1"/>
</dbReference>
<evidence type="ECO:0000256" key="2">
    <source>
        <dbReference type="PROSITE-ProRule" id="PRU00335"/>
    </source>
</evidence>
<proteinExistence type="predicted"/>
<reference evidence="4 7" key="3">
    <citation type="submission" date="2020-04" db="EMBL/GenBank/DDBJ databases">
        <authorList>
            <person name="Hitch T.C.A."/>
            <person name="Wylensek D."/>
            <person name="Clavel T."/>
        </authorList>
    </citation>
    <scope>NUCLEOTIDE SEQUENCE [LARGE SCALE GENOMIC DNA]</scope>
    <source>
        <strain evidence="4 7">BL-383-APC-3D</strain>
    </source>
</reference>
<dbReference type="PANTHER" id="PTHR30055:SF226">
    <property type="entry name" value="HTH-TYPE TRANSCRIPTIONAL REGULATOR PKSA"/>
    <property type="match status" value="1"/>
</dbReference>
<evidence type="ECO:0000313" key="6">
    <source>
        <dbReference type="Proteomes" id="UP000076947"/>
    </source>
</evidence>
<feature type="DNA-binding region" description="H-T-H motif" evidence="2">
    <location>
        <begin position="44"/>
        <end position="63"/>
    </location>
</feature>
<dbReference type="Proteomes" id="UP000544551">
    <property type="component" value="Unassembled WGS sequence"/>
</dbReference>
<dbReference type="GO" id="GO:0003700">
    <property type="term" value="F:DNA-binding transcription factor activity"/>
    <property type="evidence" value="ECO:0007669"/>
    <property type="project" value="TreeGrafter"/>
</dbReference>
<dbReference type="Gene3D" id="1.10.357.10">
    <property type="entry name" value="Tetracycline Repressor, domain 2"/>
    <property type="match status" value="1"/>
</dbReference>
<dbReference type="InterPro" id="IPR001647">
    <property type="entry name" value="HTH_TetR"/>
</dbReference>
<dbReference type="Pfam" id="PF00440">
    <property type="entry name" value="TetR_N"/>
    <property type="match status" value="1"/>
</dbReference>
<evidence type="ECO:0000259" key="3">
    <source>
        <dbReference type="PROSITE" id="PS50977"/>
    </source>
</evidence>
<dbReference type="RefSeq" id="WP_066795995.1">
    <property type="nucleotide sequence ID" value="NZ_CAJUDP010000112.1"/>
</dbReference>
<dbReference type="PROSITE" id="PS50977">
    <property type="entry name" value="HTH_TETR_2"/>
    <property type="match status" value="1"/>
</dbReference>
<dbReference type="OrthoDB" id="5242390at2"/>
<comment type="caution">
    <text evidence="5">The sequence shown here is derived from an EMBL/GenBank/DDBJ whole genome shotgun (WGS) entry which is preliminary data.</text>
</comment>
<evidence type="ECO:0000313" key="7">
    <source>
        <dbReference type="Proteomes" id="UP000544551"/>
    </source>
</evidence>
<dbReference type="GeneID" id="78286419"/>
<dbReference type="InterPro" id="IPR041674">
    <property type="entry name" value="TetR_C_22"/>
</dbReference>
<dbReference type="EMBL" id="LSTQ01000001">
    <property type="protein sequence ID" value="OAH32564.1"/>
    <property type="molecule type" value="Genomic_DNA"/>
</dbReference>
<dbReference type="KEGG" id="csta:CSTAT_10635"/>
<gene>
    <name evidence="5" type="ORF">AYJ05_02530</name>
    <name evidence="4" type="ORF">HF853_06875</name>
</gene>
<evidence type="ECO:0000256" key="1">
    <source>
        <dbReference type="ARBA" id="ARBA00023125"/>
    </source>
</evidence>
<reference evidence="5" key="2">
    <citation type="submission" date="2016-02" db="EMBL/GenBank/DDBJ databases">
        <authorList>
            <person name="Wen L."/>
            <person name="He K."/>
            <person name="Yang H."/>
        </authorList>
    </citation>
    <scope>NUCLEOTIDE SEQUENCE [LARGE SCALE GENOMIC DNA]</scope>
    <source>
        <strain evidence="5">GA-15</strain>
    </source>
</reference>
<dbReference type="STRING" id="1705.CA21670_10000"/>
<dbReference type="AlphaFoldDB" id="A0A0X8VFB9"/>
<organism evidence="5 6">
    <name type="scientific">Corynebacterium stationis</name>
    <dbReference type="NCBI Taxonomy" id="1705"/>
    <lineage>
        <taxon>Bacteria</taxon>
        <taxon>Bacillati</taxon>
        <taxon>Actinomycetota</taxon>
        <taxon>Actinomycetes</taxon>
        <taxon>Mycobacteriales</taxon>
        <taxon>Corynebacteriaceae</taxon>
        <taxon>Corynebacterium</taxon>
    </lineage>
</organism>
<dbReference type="Pfam" id="PF17928">
    <property type="entry name" value="TetR_C_22"/>
    <property type="match status" value="1"/>
</dbReference>
<name>A0A0X8VFB9_9CORY</name>
<keyword evidence="6" id="KW-1185">Reference proteome</keyword>
<dbReference type="Proteomes" id="UP000076947">
    <property type="component" value="Unassembled WGS sequence"/>
</dbReference>
<dbReference type="EMBL" id="JABAFZ010000005">
    <property type="protein sequence ID" value="NME89394.1"/>
    <property type="molecule type" value="Genomic_DNA"/>
</dbReference>
<keyword evidence="1 2" id="KW-0238">DNA-binding</keyword>
<dbReference type="InterPro" id="IPR050109">
    <property type="entry name" value="HTH-type_TetR-like_transc_reg"/>
</dbReference>
<accession>A0A0X8VFB9</accession>
<dbReference type="InterPro" id="IPR009057">
    <property type="entry name" value="Homeodomain-like_sf"/>
</dbReference>
<evidence type="ECO:0000313" key="4">
    <source>
        <dbReference type="EMBL" id="NME89394.1"/>
    </source>
</evidence>
<protein>
    <submittedName>
        <fullName evidence="5">TetR family transcriptional regulator</fullName>
    </submittedName>
    <submittedName>
        <fullName evidence="4">TetR/AcrR family transcriptional regulator</fullName>
    </submittedName>
</protein>
<dbReference type="PRINTS" id="PR00455">
    <property type="entry name" value="HTHTETR"/>
</dbReference>
<evidence type="ECO:0000313" key="5">
    <source>
        <dbReference type="EMBL" id="OAH32564.1"/>
    </source>
</evidence>
<feature type="domain" description="HTH tetR-type" evidence="3">
    <location>
        <begin position="21"/>
        <end position="81"/>
    </location>
</feature>